<name>A0A1C5AJX7_9ACTN</name>
<sequence length="112" mass="12159">MTLLRLNEPLPGQYSLLLDAGTAPVDSVIGELGHEPNGYFWAGVAEVLVSTESPALEGRFAYDPEAGMFCAYGTDRGALQELEALMNTVATDGERMRRLVTDAEARGFEFDD</sequence>
<evidence type="ECO:0000313" key="2">
    <source>
        <dbReference type="Proteomes" id="UP000198551"/>
    </source>
</evidence>
<keyword evidence="2" id="KW-1185">Reference proteome</keyword>
<organism evidence="1 2">
    <name type="scientific">Micromonospora marina</name>
    <dbReference type="NCBI Taxonomy" id="307120"/>
    <lineage>
        <taxon>Bacteria</taxon>
        <taxon>Bacillati</taxon>
        <taxon>Actinomycetota</taxon>
        <taxon>Actinomycetes</taxon>
        <taxon>Micromonosporales</taxon>
        <taxon>Micromonosporaceae</taxon>
        <taxon>Micromonospora</taxon>
    </lineage>
</organism>
<gene>
    <name evidence="1" type="ORF">GA0070215_13525</name>
</gene>
<accession>A0A1C5AJX7</accession>
<proteinExistence type="predicted"/>
<dbReference type="RefSeq" id="WP_091051307.1">
    <property type="nucleotide sequence ID" value="NZ_FMCV01000035.1"/>
</dbReference>
<protein>
    <submittedName>
        <fullName evidence="1">Immunity protein 51</fullName>
    </submittedName>
</protein>
<reference evidence="2" key="1">
    <citation type="submission" date="2016-06" db="EMBL/GenBank/DDBJ databases">
        <authorList>
            <person name="Varghese N."/>
        </authorList>
    </citation>
    <scope>NUCLEOTIDE SEQUENCE [LARGE SCALE GENOMIC DNA]</scope>
    <source>
        <strain evidence="2">DSM 45555</strain>
    </source>
</reference>
<dbReference type="InterPro" id="IPR028956">
    <property type="entry name" value="Imm51"/>
</dbReference>
<evidence type="ECO:0000313" key="1">
    <source>
        <dbReference type="EMBL" id="SCF45552.1"/>
    </source>
</evidence>
<dbReference type="EMBL" id="FMCV01000035">
    <property type="protein sequence ID" value="SCF45552.1"/>
    <property type="molecule type" value="Genomic_DNA"/>
</dbReference>
<dbReference type="AlphaFoldDB" id="A0A1C5AJX7"/>
<dbReference type="Pfam" id="PF15595">
    <property type="entry name" value="Imm51"/>
    <property type="match status" value="1"/>
</dbReference>
<dbReference type="Proteomes" id="UP000198551">
    <property type="component" value="Unassembled WGS sequence"/>
</dbReference>